<evidence type="ECO:0000256" key="1">
    <source>
        <dbReference type="SAM" id="MobiDB-lite"/>
    </source>
</evidence>
<dbReference type="InterPro" id="IPR025968">
    <property type="entry name" value="YwqJ_deaminase"/>
</dbReference>
<feature type="compositionally biased region" description="Basic and acidic residues" evidence="1">
    <location>
        <begin position="143"/>
        <end position="156"/>
    </location>
</feature>
<evidence type="ECO:0000313" key="2">
    <source>
        <dbReference type="EMBL" id="MBB5070373.1"/>
    </source>
</evidence>
<evidence type="ECO:0000313" key="3">
    <source>
        <dbReference type="Proteomes" id="UP000580474"/>
    </source>
</evidence>
<sequence>MRGLQPGRQGGRLMRAQDWEPAGSSRSRSPRAPSSAVGQMQVHPAAPLTQHEILHLQRTVGNACVAHLLEAQRRQPDSCEHGIEHGRSVQRVVPMKLKVLSSMENLEKDPGMHDQVFSERERMQSLSSPKQPRHPVGFDQETQEYHFDQETEVRRDDRYGAVPAYTQHSGALIGQDGQQASRVPGNAALQSGNFQHVTGRNSHSLTGAPESGNHPLRADDGGLTTASYMNAQNLMHDFGGKNRPGMGSALLIGDHVIPHSSMKWKSGDPNLHGVVRQVMDNAPENLRSRPQHGKCAEVGAISDYLHNNDRRNTWTVEEAKRHFERVGAATTAHRPGKKSGEPAGKPADACPSCQYLTGKLGISWYTREVWEAV</sequence>
<gene>
    <name evidence="2" type="ORF">BJ969_003461</name>
</gene>
<feature type="compositionally biased region" description="Low complexity" evidence="1">
    <location>
        <begin position="1"/>
        <end position="14"/>
    </location>
</feature>
<dbReference type="EMBL" id="JACHIV010000001">
    <property type="protein sequence ID" value="MBB5070373.1"/>
    <property type="molecule type" value="Genomic_DNA"/>
</dbReference>
<dbReference type="RefSeq" id="WP_184479914.1">
    <property type="nucleotide sequence ID" value="NZ_JACHIV010000001.1"/>
</dbReference>
<feature type="region of interest" description="Disordered" evidence="1">
    <location>
        <begin position="1"/>
        <end position="40"/>
    </location>
</feature>
<evidence type="ECO:0008006" key="4">
    <source>
        <dbReference type="Google" id="ProtNLM"/>
    </source>
</evidence>
<organism evidence="2 3">
    <name type="scientific">Saccharopolyspora gloriosae</name>
    <dbReference type="NCBI Taxonomy" id="455344"/>
    <lineage>
        <taxon>Bacteria</taxon>
        <taxon>Bacillati</taxon>
        <taxon>Actinomycetota</taxon>
        <taxon>Actinomycetes</taxon>
        <taxon>Pseudonocardiales</taxon>
        <taxon>Pseudonocardiaceae</taxon>
        <taxon>Saccharopolyspora</taxon>
    </lineage>
</organism>
<feature type="compositionally biased region" description="Low complexity" evidence="1">
    <location>
        <begin position="21"/>
        <end position="36"/>
    </location>
</feature>
<dbReference type="AlphaFoldDB" id="A0A840NJN7"/>
<protein>
    <recommendedName>
        <fullName evidence="4">YwqJ-like deaminase</fullName>
    </recommendedName>
</protein>
<accession>A0A840NJN7</accession>
<name>A0A840NJN7_9PSEU</name>
<dbReference type="Proteomes" id="UP000580474">
    <property type="component" value="Unassembled WGS sequence"/>
</dbReference>
<dbReference type="Pfam" id="PF14431">
    <property type="entry name" value="YwqJ-deaminase"/>
    <property type="match status" value="1"/>
</dbReference>
<feature type="region of interest" description="Disordered" evidence="1">
    <location>
        <begin position="120"/>
        <end position="156"/>
    </location>
</feature>
<reference evidence="2 3" key="1">
    <citation type="submission" date="2020-08" db="EMBL/GenBank/DDBJ databases">
        <title>Sequencing the genomes of 1000 actinobacteria strains.</title>
        <authorList>
            <person name="Klenk H.-P."/>
        </authorList>
    </citation>
    <scope>NUCLEOTIDE SEQUENCE [LARGE SCALE GENOMIC DNA]</scope>
    <source>
        <strain evidence="2 3">DSM 45582</strain>
    </source>
</reference>
<comment type="caution">
    <text evidence="2">The sequence shown here is derived from an EMBL/GenBank/DDBJ whole genome shotgun (WGS) entry which is preliminary data.</text>
</comment>
<feature type="region of interest" description="Disordered" evidence="1">
    <location>
        <begin position="327"/>
        <end position="348"/>
    </location>
</feature>
<keyword evidence="3" id="KW-1185">Reference proteome</keyword>
<proteinExistence type="predicted"/>